<evidence type="ECO:0000313" key="4">
    <source>
        <dbReference type="Proteomes" id="UP001430848"/>
    </source>
</evidence>
<evidence type="ECO:0000256" key="1">
    <source>
        <dbReference type="ARBA" id="ARBA00023242"/>
    </source>
</evidence>
<feature type="domain" description="Xylanolytic transcriptional activator regulatory" evidence="2">
    <location>
        <begin position="38"/>
        <end position="308"/>
    </location>
</feature>
<dbReference type="PANTHER" id="PTHR47425:SF2">
    <property type="entry name" value="FARB-RELATED"/>
    <property type="match status" value="1"/>
</dbReference>
<evidence type="ECO:0000259" key="2">
    <source>
        <dbReference type="Pfam" id="PF04082"/>
    </source>
</evidence>
<dbReference type="InterPro" id="IPR007219">
    <property type="entry name" value="XnlR_reg_dom"/>
</dbReference>
<comment type="caution">
    <text evidence="3">The sequence shown here is derived from an EMBL/GenBank/DDBJ whole genome shotgun (WGS) entry which is preliminary data.</text>
</comment>
<dbReference type="Proteomes" id="UP001430848">
    <property type="component" value="Unassembled WGS sequence"/>
</dbReference>
<organism evidence="3 4">
    <name type="scientific">Diaporthe eres</name>
    <name type="common">Phomopsis oblonga</name>
    <dbReference type="NCBI Taxonomy" id="83184"/>
    <lineage>
        <taxon>Eukaryota</taxon>
        <taxon>Fungi</taxon>
        <taxon>Dikarya</taxon>
        <taxon>Ascomycota</taxon>
        <taxon>Pezizomycotina</taxon>
        <taxon>Sordariomycetes</taxon>
        <taxon>Sordariomycetidae</taxon>
        <taxon>Diaporthales</taxon>
        <taxon>Diaporthaceae</taxon>
        <taxon>Diaporthe</taxon>
        <taxon>Diaporthe eres species complex</taxon>
    </lineage>
</organism>
<dbReference type="InterPro" id="IPR052761">
    <property type="entry name" value="Fungal_Detox/Toxin_TFs"/>
</dbReference>
<evidence type="ECO:0000313" key="3">
    <source>
        <dbReference type="EMBL" id="KAK7706419.1"/>
    </source>
</evidence>
<gene>
    <name evidence="3" type="ORF">SLS63_013982</name>
</gene>
<sequence length="682" mass="74624">MVIKAGRLHAIPAEDVNYLESQGCLHIPTQPSLDVLVQHYFLHVHVVLPLLNEGDFWEMYYQSNKPGGSREKMSLLVFQAMLYASCHFISLETIKALGFPNIRTAKATFYRRVKLLYDMETEDSQLSLAQAALLLTCWVPGSKSAFQLKPNSTWLSLAIQHARSINADRCTTSTPTTSTAGTTVSSQPQKLQNMLRRLWWSCIIRDRLGSLCTRRSINITRDRFGFDAVTPLGFADLEDEVHRSSVYNAATKRSLARLLTHYIQFCIVLTDVLTLVFPFENAQQSRITPRPEDEAKIEECKLLLERWHERTSIYFPVFGGTMGNHSLNEDKAPHKSVILNTNNLSARIALYHYSILYRSTTLDDAAEPSRHKTLEIIHENRQELQDAALGVTECLGELVRRHLVHWLPITAVACVATPLALHSITAKLASARCANTTISGGAAGPLTPAAGGATAANSSTNQKRMTVFNEAMKAFLPRYEGTDWVAETVRHVSSLAQSLITESAGSGAADWTDLLARHTSSYLLMTMTIDVCISQGRLPEERDFPAWLRGRTGPVRGALEGGGGAAAAAAAHPVGESAAAEPSVGAMSPMTTTTTVVGQAAMMGGPGQGFDLGSTGAMDGTYGSFAFQPPPQQRPETDDIQREPFGGAAAQTFDSFLQESSVMEDWEGVFLQAMNGLNYPNV</sequence>
<keyword evidence="4" id="KW-1185">Reference proteome</keyword>
<protein>
    <recommendedName>
        <fullName evidence="2">Xylanolytic transcriptional activator regulatory domain-containing protein</fullName>
    </recommendedName>
</protein>
<keyword evidence="1" id="KW-0539">Nucleus</keyword>
<dbReference type="PANTHER" id="PTHR47425">
    <property type="entry name" value="FARB-RELATED"/>
    <property type="match status" value="1"/>
</dbReference>
<dbReference type="CDD" id="cd12148">
    <property type="entry name" value="fungal_TF_MHR"/>
    <property type="match status" value="1"/>
</dbReference>
<reference evidence="3 4" key="1">
    <citation type="submission" date="2024-02" db="EMBL/GenBank/DDBJ databases">
        <title>De novo assembly and annotation of 12 fungi associated with fruit tree decline syndrome in Ontario, Canada.</title>
        <authorList>
            <person name="Sulman M."/>
            <person name="Ellouze W."/>
            <person name="Ilyukhin E."/>
        </authorList>
    </citation>
    <scope>NUCLEOTIDE SEQUENCE [LARGE SCALE GENOMIC DNA]</scope>
    <source>
        <strain evidence="3 4">M169</strain>
    </source>
</reference>
<proteinExistence type="predicted"/>
<dbReference type="EMBL" id="JAKNSF020000219">
    <property type="protein sequence ID" value="KAK7706419.1"/>
    <property type="molecule type" value="Genomic_DNA"/>
</dbReference>
<name>A0ABR1NM00_DIAER</name>
<dbReference type="Pfam" id="PF04082">
    <property type="entry name" value="Fungal_trans"/>
    <property type="match status" value="1"/>
</dbReference>
<accession>A0ABR1NM00</accession>